<dbReference type="CDD" id="cd02440">
    <property type="entry name" value="AdoMet_MTases"/>
    <property type="match status" value="1"/>
</dbReference>
<dbReference type="Gene3D" id="6.20.50.110">
    <property type="entry name" value="Methyltransferase, zinc-binding domain"/>
    <property type="match status" value="1"/>
</dbReference>
<feature type="domain" description="C-methyltransferase" evidence="2">
    <location>
        <begin position="248"/>
        <end position="405"/>
    </location>
</feature>
<dbReference type="InterPro" id="IPR013691">
    <property type="entry name" value="MeTrfase_14"/>
</dbReference>
<dbReference type="Pfam" id="PF13489">
    <property type="entry name" value="Methyltransf_23"/>
    <property type="match status" value="1"/>
</dbReference>
<dbReference type="AlphaFoldDB" id="A0A381R6Z4"/>
<dbReference type="EMBL" id="UINC01001687">
    <property type="protein sequence ID" value="SUZ86549.1"/>
    <property type="molecule type" value="Genomic_DNA"/>
</dbReference>
<dbReference type="InterPro" id="IPR013630">
    <property type="entry name" value="Methyltransf_Zn-bd_dom_put"/>
</dbReference>
<evidence type="ECO:0000259" key="2">
    <source>
        <dbReference type="Pfam" id="PF08484"/>
    </source>
</evidence>
<dbReference type="Pfam" id="PF08421">
    <property type="entry name" value="Methyltransf_13"/>
    <property type="match status" value="1"/>
</dbReference>
<dbReference type="SUPFAM" id="SSF53335">
    <property type="entry name" value="S-adenosyl-L-methionine-dependent methyltransferases"/>
    <property type="match status" value="1"/>
</dbReference>
<dbReference type="InterPro" id="IPR038576">
    <property type="entry name" value="Methyltransf_Zn-bd_dom_put_sf"/>
</dbReference>
<gene>
    <name evidence="3" type="ORF">METZ01_LOCUS39403</name>
</gene>
<dbReference type="PANTHER" id="PTHR43861:SF5">
    <property type="entry name" value="BLL5978 PROTEIN"/>
    <property type="match status" value="1"/>
</dbReference>
<name>A0A381R6Z4_9ZZZZ</name>
<dbReference type="InterPro" id="IPR029063">
    <property type="entry name" value="SAM-dependent_MTases_sf"/>
</dbReference>
<feature type="domain" description="Methyltransferase putative zinc binding" evidence="1">
    <location>
        <begin position="7"/>
        <end position="68"/>
    </location>
</feature>
<evidence type="ECO:0000259" key="1">
    <source>
        <dbReference type="Pfam" id="PF08421"/>
    </source>
</evidence>
<accession>A0A381R6Z4</accession>
<dbReference type="Gene3D" id="3.40.50.720">
    <property type="entry name" value="NAD(P)-binding Rossmann-like Domain"/>
    <property type="match status" value="1"/>
</dbReference>
<dbReference type="Gene3D" id="3.40.50.150">
    <property type="entry name" value="Vaccinia Virus protein VP39"/>
    <property type="match status" value="1"/>
</dbReference>
<reference evidence="3" key="1">
    <citation type="submission" date="2018-05" db="EMBL/GenBank/DDBJ databases">
        <authorList>
            <person name="Lanie J.A."/>
            <person name="Ng W.-L."/>
            <person name="Kazmierczak K.M."/>
            <person name="Andrzejewski T.M."/>
            <person name="Davidsen T.M."/>
            <person name="Wayne K.J."/>
            <person name="Tettelin H."/>
            <person name="Glass J.I."/>
            <person name="Rusch D."/>
            <person name="Podicherti R."/>
            <person name="Tsui H.-C.T."/>
            <person name="Winkler M.E."/>
        </authorList>
    </citation>
    <scope>NUCLEOTIDE SEQUENCE</scope>
</reference>
<protein>
    <recommendedName>
        <fullName evidence="4">C-methyltransferase domain-containing protein</fullName>
    </recommendedName>
</protein>
<sequence length="410" mass="45551">MSAHTACRVCKNVLPEPFFDLGMMPLANAFLSSKTECQNEKSFPLAVSACESCGLAQLNYVVPAEQLYRNYIYVSSTSEAVRVHVQALAKMLMERCGLGANDLVLEVASNDGTALREFQKLGMRVLGVEPARNIAAVANENGVNTIAEFFNAKTAQDLAESHGRVSAILARHVFAHVDDVHDFLHGIHEVLAKEGVFVIEVPYWGDLVDNVEFDTIYHEHLSYFSLGSLSELCDRHDLRIVDIERIGLHGGSVLVFVKHRESTTTVSGRVHALNEVESKKSYSSLESLARFTKAVMEWRVQFEDIVKEASQEGTALIGYGAAAKGNTLLNFCPNVARELTGVLDRSPHKHGHFTPGSHLPVMPVEMLRQQDVSHMVILAWNFREEIMRQMQSFSDNGGRFIIPLPEPNIF</sequence>
<organism evidence="3">
    <name type="scientific">marine metagenome</name>
    <dbReference type="NCBI Taxonomy" id="408172"/>
    <lineage>
        <taxon>unclassified sequences</taxon>
        <taxon>metagenomes</taxon>
        <taxon>ecological metagenomes</taxon>
    </lineage>
</organism>
<dbReference type="PANTHER" id="PTHR43861">
    <property type="entry name" value="TRANS-ACONITATE 2-METHYLTRANSFERASE-RELATED"/>
    <property type="match status" value="1"/>
</dbReference>
<proteinExistence type="predicted"/>
<evidence type="ECO:0008006" key="4">
    <source>
        <dbReference type="Google" id="ProtNLM"/>
    </source>
</evidence>
<dbReference type="Pfam" id="PF08484">
    <property type="entry name" value="Methyltransf_14"/>
    <property type="match status" value="1"/>
</dbReference>
<evidence type="ECO:0000313" key="3">
    <source>
        <dbReference type="EMBL" id="SUZ86549.1"/>
    </source>
</evidence>